<dbReference type="SMART" id="SM00343">
    <property type="entry name" value="ZnF_C2HC"/>
    <property type="match status" value="2"/>
</dbReference>
<dbReference type="PANTHER" id="PTHR33075">
    <property type="entry name" value="OS02G0499800 PROTEIN"/>
    <property type="match status" value="1"/>
</dbReference>
<evidence type="ECO:0000313" key="3">
    <source>
        <dbReference type="EMBL" id="KAK1694743.1"/>
    </source>
</evidence>
<feature type="domain" description="CCHC-type" evidence="2">
    <location>
        <begin position="108"/>
        <end position="124"/>
    </location>
</feature>
<accession>A0AAD8X2R1</accession>
<feature type="compositionally biased region" description="Low complexity" evidence="1">
    <location>
        <begin position="690"/>
        <end position="701"/>
    </location>
</feature>
<feature type="compositionally biased region" description="Polar residues" evidence="1">
    <location>
        <begin position="152"/>
        <end position="167"/>
    </location>
</feature>
<dbReference type="InterPro" id="IPR001878">
    <property type="entry name" value="Znf_CCHC"/>
</dbReference>
<dbReference type="InterPro" id="IPR056018">
    <property type="entry name" value="DUF7597"/>
</dbReference>
<comment type="caution">
    <text evidence="3">The sequence shown here is derived from an EMBL/GenBank/DDBJ whole genome shotgun (WGS) entry which is preliminary data.</text>
</comment>
<feature type="region of interest" description="Disordered" evidence="1">
    <location>
        <begin position="648"/>
        <end position="712"/>
    </location>
</feature>
<feature type="region of interest" description="Disordered" evidence="1">
    <location>
        <begin position="136"/>
        <end position="177"/>
    </location>
</feature>
<evidence type="ECO:0000313" key="4">
    <source>
        <dbReference type="Proteomes" id="UP001231189"/>
    </source>
</evidence>
<feature type="domain" description="CCHC-type" evidence="2">
    <location>
        <begin position="89"/>
        <end position="105"/>
    </location>
</feature>
<dbReference type="EMBL" id="JAUUTY010000001">
    <property type="protein sequence ID" value="KAK1694743.1"/>
    <property type="molecule type" value="Genomic_DNA"/>
</dbReference>
<feature type="compositionally biased region" description="Basic and acidic residues" evidence="1">
    <location>
        <begin position="670"/>
        <end position="680"/>
    </location>
</feature>
<gene>
    <name evidence="3" type="ORF">QYE76_011440</name>
</gene>
<reference evidence="3" key="1">
    <citation type="submission" date="2023-07" db="EMBL/GenBank/DDBJ databases">
        <title>A chromosome-level genome assembly of Lolium multiflorum.</title>
        <authorList>
            <person name="Chen Y."/>
            <person name="Copetti D."/>
            <person name="Kolliker R."/>
            <person name="Studer B."/>
        </authorList>
    </citation>
    <scope>NUCLEOTIDE SEQUENCE</scope>
    <source>
        <strain evidence="3">02402/16</strain>
        <tissue evidence="3">Leaf</tissue>
    </source>
</reference>
<evidence type="ECO:0000256" key="1">
    <source>
        <dbReference type="SAM" id="MobiDB-lite"/>
    </source>
</evidence>
<proteinExistence type="predicted"/>
<dbReference type="PANTHER" id="PTHR33075:SF10">
    <property type="entry name" value="DUF4283 DOMAIN-CONTAINING PROTEIN"/>
    <property type="match status" value="1"/>
</dbReference>
<dbReference type="Proteomes" id="UP001231189">
    <property type="component" value="Unassembled WGS sequence"/>
</dbReference>
<dbReference type="GO" id="GO:0003676">
    <property type="term" value="F:nucleic acid binding"/>
    <property type="evidence" value="ECO:0007669"/>
    <property type="project" value="InterPro"/>
</dbReference>
<evidence type="ECO:0000259" key="2">
    <source>
        <dbReference type="SMART" id="SM00343"/>
    </source>
</evidence>
<dbReference type="GO" id="GO:0008270">
    <property type="term" value="F:zinc ion binding"/>
    <property type="evidence" value="ECO:0007669"/>
    <property type="project" value="InterPro"/>
</dbReference>
<sequence length="712" mass="78880">MKQHKPKSVIRNSTGPKRQLVFADDISYSACKGYQKPVTTSNASVISCGHEEPLIVHHPVDSCTKPQQTEVHDEEFAQMIDDMVFKVWKCDRCLSMKHLKSDCMNEIRCRACYSYGHIKKQCFKFQKKTKAQIWVPKKPGPLPKGEAPGQTPAVSSSPGNINLSSEPTAVVLPSPSSAPNLDSSPAMAVFEVDPTPWLPWGHQVIDGGPTRLPRTFYNAPQDPLQQHHDHYIAIIEPAPPPADEIFWRQQVLNFLIGPLNRNVLDNQLSLFGAGLFQLSSPNAVNALIQHGHYQLHNRFVRFIGADDAPQNHRAALGFRRGWLMFLGTPPDYRNDFDISSAVATFGKFHHWNRDDPIKERILVYASFVSPALVPRDVVFGKFSTVGGVRESWTAPVFILSADFAEQLPADEDPMPPDGNPHPMPGNLQPNLNLFVPPQFPEIGWDAVQDQPEEPIDEPMQANENQMVDNQQSMVLNLSDNSSSSVNMAAAVQGPGNFNVLQVGRVELRPILPPHMMWDKLMLSLLPELYAKTIPLSMQISPFRNIKRTWDMAFQFGRVFASASANDKRIFLTVKPRAAQGEFCFTAQDMSAFDASDEQDCQDNGLCEGLDTGSVPSTEASLPDDAMSPVSSFSLGLLSVPSGVKVRKRRTAAPADPAFQRVTRSVSSGKGFREAPIKELQPRPMKRTRKVQSSSVVVASVRRCSDGPSSSDK</sequence>
<dbReference type="AlphaFoldDB" id="A0AAD8X2R1"/>
<dbReference type="InterPro" id="IPR036875">
    <property type="entry name" value="Znf_CCHC_sf"/>
</dbReference>
<organism evidence="3 4">
    <name type="scientific">Lolium multiflorum</name>
    <name type="common">Italian ryegrass</name>
    <name type="synonym">Lolium perenne subsp. multiflorum</name>
    <dbReference type="NCBI Taxonomy" id="4521"/>
    <lineage>
        <taxon>Eukaryota</taxon>
        <taxon>Viridiplantae</taxon>
        <taxon>Streptophyta</taxon>
        <taxon>Embryophyta</taxon>
        <taxon>Tracheophyta</taxon>
        <taxon>Spermatophyta</taxon>
        <taxon>Magnoliopsida</taxon>
        <taxon>Liliopsida</taxon>
        <taxon>Poales</taxon>
        <taxon>Poaceae</taxon>
        <taxon>BOP clade</taxon>
        <taxon>Pooideae</taxon>
        <taxon>Poodae</taxon>
        <taxon>Poeae</taxon>
        <taxon>Poeae Chloroplast Group 2 (Poeae type)</taxon>
        <taxon>Loliodinae</taxon>
        <taxon>Loliinae</taxon>
        <taxon>Lolium</taxon>
    </lineage>
</organism>
<name>A0AAD8X2R1_LOLMU</name>
<protein>
    <recommendedName>
        <fullName evidence="2">CCHC-type domain-containing protein</fullName>
    </recommendedName>
</protein>
<dbReference type="Pfam" id="PF24530">
    <property type="entry name" value="DUF7597"/>
    <property type="match status" value="1"/>
</dbReference>
<keyword evidence="4" id="KW-1185">Reference proteome</keyword>
<dbReference type="SUPFAM" id="SSF57756">
    <property type="entry name" value="Retrovirus zinc finger-like domains"/>
    <property type="match status" value="1"/>
</dbReference>